<evidence type="ECO:0000313" key="4">
    <source>
        <dbReference type="Proteomes" id="UP001583177"/>
    </source>
</evidence>
<organism evidence="3 4">
    <name type="scientific">Diaporthe australafricana</name>
    <dbReference type="NCBI Taxonomy" id="127596"/>
    <lineage>
        <taxon>Eukaryota</taxon>
        <taxon>Fungi</taxon>
        <taxon>Dikarya</taxon>
        <taxon>Ascomycota</taxon>
        <taxon>Pezizomycotina</taxon>
        <taxon>Sordariomycetes</taxon>
        <taxon>Sordariomycetidae</taxon>
        <taxon>Diaporthales</taxon>
        <taxon>Diaporthaceae</taxon>
        <taxon>Diaporthe</taxon>
    </lineage>
</organism>
<dbReference type="Proteomes" id="UP001583177">
    <property type="component" value="Unassembled WGS sequence"/>
</dbReference>
<dbReference type="PANTHER" id="PTHR23159">
    <property type="entry name" value="CENTROSOMAL PROTEIN 2"/>
    <property type="match status" value="1"/>
</dbReference>
<comment type="caution">
    <text evidence="3">The sequence shown here is derived from an EMBL/GenBank/DDBJ whole genome shotgun (WGS) entry which is preliminary data.</text>
</comment>
<feature type="coiled-coil region" evidence="1">
    <location>
        <begin position="298"/>
        <end position="443"/>
    </location>
</feature>
<feature type="compositionally biased region" description="Basic and acidic residues" evidence="2">
    <location>
        <begin position="253"/>
        <end position="262"/>
    </location>
</feature>
<dbReference type="EMBL" id="JAWRVE010000232">
    <property type="protein sequence ID" value="KAL1847824.1"/>
    <property type="molecule type" value="Genomic_DNA"/>
</dbReference>
<sequence>MAGNVRQGKLPFSNPDVTKAINDREHDLAQFDQVFKSVKAEARDIKQILKRDSTGDYPDDDDTDPLVSAAHTRSLDLVDEYDRLVHLVPTKCTELDGWQDAAERKKQRMDKILSRQGGPGIDVDKVMEMQIPDDKMLVLVQAVATRHGSLDFLRKLSAEHRQLLLSKEEEIAELNRSQNAAEVGVSSGIIVDDEVIPSTNPLVDYGIISRSRVAPTQVDVAQRDLASIAASKDAENKIKDLERQLKEVTRKFEAEQNAHAETENSLQNQLTEEEKGRKDSESAFEQQKDQLATCQGEVVKLTTKVRELNVEAEKLKQGADDQDGLLIQLEDSRSKVEALNERIKKMDEDATSRTQLEEDNANLQRQIGVVLEQNQDLEKKFQGKSDALDACKLARDTAQNLADQLQSEKDSMKTDLDKAVALKDATANEYYKTERQKNKLERDYTSEVGLHKVTRDHLRKQHLASIEVKDAEIIRIQGLKESLEASVVAKDNEVILLRASSKSLEASIMSKDAEITRLKTSTESLQESITEKDTEIIRLKTSTRSLEESITAKDAEIISLENSTRSLEESITEKDAEITRLKASTKSLEDSLAARAQEKENLVNQVKRKDEEAQSQARSIEDLSRKCGDLEILRAELSKAEGEKADTEIDLSLIISKSGLGIAAVCLADWAPLLRSLRDAGPLESVSPDENLPRQAWAILPSWQDSSSQLGDEADLVNNVASGTIGLPSSTEGLLLHLYGCGMAEDPFPCNKCLQVIAPLSALVAGKGPSKVSSVVMVLETLVARLRSLVAISGYEAMVVLSLRYLTALIKARMPDNDDVHVPSLSIIEQGLDELM</sequence>
<gene>
    <name evidence="3" type="ORF">Daus18300_013813</name>
</gene>
<feature type="coiled-coil region" evidence="1">
    <location>
        <begin position="589"/>
        <end position="650"/>
    </location>
</feature>
<keyword evidence="4" id="KW-1185">Reference proteome</keyword>
<feature type="region of interest" description="Disordered" evidence="2">
    <location>
        <begin position="253"/>
        <end position="288"/>
    </location>
</feature>
<accession>A0ABR3VXM0</accession>
<evidence type="ECO:0000256" key="2">
    <source>
        <dbReference type="SAM" id="MobiDB-lite"/>
    </source>
</evidence>
<keyword evidence="1" id="KW-0175">Coiled coil</keyword>
<dbReference type="PANTHER" id="PTHR23159:SF60">
    <property type="entry name" value="SPINDLE ASSEMBLY ABNORMAL PROTEIN 4"/>
    <property type="match status" value="1"/>
</dbReference>
<protein>
    <submittedName>
        <fullName evidence="3">Uncharacterized protein</fullName>
    </submittedName>
</protein>
<evidence type="ECO:0000313" key="3">
    <source>
        <dbReference type="EMBL" id="KAL1847824.1"/>
    </source>
</evidence>
<reference evidence="3 4" key="1">
    <citation type="journal article" date="2024" name="IMA Fungus">
        <title>IMA Genome - F19 : A genome assembly and annotation guide to empower mycologists, including annotated draft genome sequences of Ceratocystis pirilliformis, Diaporthe australafricana, Fusarium ophioides, Paecilomyces lecythidis, and Sporothrix stenoceras.</title>
        <authorList>
            <person name="Aylward J."/>
            <person name="Wilson A.M."/>
            <person name="Visagie C.M."/>
            <person name="Spraker J."/>
            <person name="Barnes I."/>
            <person name="Buitendag C."/>
            <person name="Ceriani C."/>
            <person name="Del Mar Angel L."/>
            <person name="du Plessis D."/>
            <person name="Fuchs T."/>
            <person name="Gasser K."/>
            <person name="Kramer D."/>
            <person name="Li W."/>
            <person name="Munsamy K."/>
            <person name="Piso A."/>
            <person name="Price J.L."/>
            <person name="Sonnekus B."/>
            <person name="Thomas C."/>
            <person name="van der Nest A."/>
            <person name="van Dijk A."/>
            <person name="van Heerden A."/>
            <person name="van Vuuren N."/>
            <person name="Yilmaz N."/>
            <person name="Duong T.A."/>
            <person name="van der Merwe N.A."/>
            <person name="Wingfield M.J."/>
            <person name="Wingfield B.D."/>
        </authorList>
    </citation>
    <scope>NUCLEOTIDE SEQUENCE [LARGE SCALE GENOMIC DNA]</scope>
    <source>
        <strain evidence="3 4">CMW 18300</strain>
    </source>
</reference>
<feature type="compositionally biased region" description="Basic and acidic residues" evidence="2">
    <location>
        <begin position="272"/>
        <end position="281"/>
    </location>
</feature>
<proteinExistence type="predicted"/>
<name>A0ABR3VXM0_9PEZI</name>
<evidence type="ECO:0000256" key="1">
    <source>
        <dbReference type="SAM" id="Coils"/>
    </source>
</evidence>